<dbReference type="GO" id="GO:0005739">
    <property type="term" value="C:mitochondrion"/>
    <property type="evidence" value="ECO:0007669"/>
    <property type="project" value="TreeGrafter"/>
</dbReference>
<evidence type="ECO:0000256" key="6">
    <source>
        <dbReference type="ARBA" id="ARBA00023146"/>
    </source>
</evidence>
<evidence type="ECO:0000313" key="11">
    <source>
        <dbReference type="Proteomes" id="UP000015104"/>
    </source>
</evidence>
<comment type="catalytic activity">
    <reaction evidence="8 9">
        <text>tRNA(Tyr) + L-tyrosine + ATP = L-tyrosyl-tRNA(Tyr) + AMP + diphosphate + H(+)</text>
        <dbReference type="Rhea" id="RHEA:10220"/>
        <dbReference type="Rhea" id="RHEA-COMP:9706"/>
        <dbReference type="Rhea" id="RHEA-COMP:9707"/>
        <dbReference type="ChEBI" id="CHEBI:15378"/>
        <dbReference type="ChEBI" id="CHEBI:30616"/>
        <dbReference type="ChEBI" id="CHEBI:33019"/>
        <dbReference type="ChEBI" id="CHEBI:58315"/>
        <dbReference type="ChEBI" id="CHEBI:78442"/>
        <dbReference type="ChEBI" id="CHEBI:78536"/>
        <dbReference type="ChEBI" id="CHEBI:456215"/>
        <dbReference type="EC" id="6.1.1.1"/>
    </reaction>
</comment>
<dbReference type="EnsemblMetazoa" id="tetur09g05160.1">
    <property type="protein sequence ID" value="tetur09g05160.1"/>
    <property type="gene ID" value="tetur09g05160"/>
</dbReference>
<dbReference type="GO" id="GO:0004831">
    <property type="term" value="F:tyrosine-tRNA ligase activity"/>
    <property type="evidence" value="ECO:0007669"/>
    <property type="project" value="UniProtKB-EC"/>
</dbReference>
<dbReference type="InterPro" id="IPR002307">
    <property type="entry name" value="Tyr-tRNA-ligase"/>
</dbReference>
<evidence type="ECO:0000256" key="4">
    <source>
        <dbReference type="ARBA" id="ARBA00022840"/>
    </source>
</evidence>
<dbReference type="InterPro" id="IPR036986">
    <property type="entry name" value="S4_RNA-bd_sf"/>
</dbReference>
<dbReference type="Gene3D" id="3.10.290.10">
    <property type="entry name" value="RNA-binding S4 domain"/>
    <property type="match status" value="1"/>
</dbReference>
<dbReference type="PRINTS" id="PR01040">
    <property type="entry name" value="TRNASYNTHTYR"/>
</dbReference>
<keyword evidence="2 9" id="KW-0436">Ligase</keyword>
<dbReference type="InterPro" id="IPR001412">
    <property type="entry name" value="aa-tRNA-synth_I_CS"/>
</dbReference>
<dbReference type="GO" id="GO:0006437">
    <property type="term" value="P:tyrosyl-tRNA aminoacylation"/>
    <property type="evidence" value="ECO:0007669"/>
    <property type="project" value="InterPro"/>
</dbReference>
<reference evidence="11" key="1">
    <citation type="submission" date="2011-08" db="EMBL/GenBank/DDBJ databases">
        <authorList>
            <person name="Rombauts S."/>
        </authorList>
    </citation>
    <scope>NUCLEOTIDE SEQUENCE</scope>
    <source>
        <strain evidence="11">London</strain>
    </source>
</reference>
<dbReference type="Gene3D" id="3.40.50.620">
    <property type="entry name" value="HUPs"/>
    <property type="match status" value="1"/>
</dbReference>
<dbReference type="PANTHER" id="PTHR11766">
    <property type="entry name" value="TYROSYL-TRNA SYNTHETASE"/>
    <property type="match status" value="1"/>
</dbReference>
<dbReference type="SUPFAM" id="SSF55174">
    <property type="entry name" value="Alpha-L RNA-binding motif"/>
    <property type="match status" value="1"/>
</dbReference>
<evidence type="ECO:0000313" key="10">
    <source>
        <dbReference type="EnsemblMetazoa" id="tetur09g05160.1"/>
    </source>
</evidence>
<dbReference type="OMA" id="YMMAKDS"/>
<dbReference type="InterPro" id="IPR002305">
    <property type="entry name" value="aa-tRNA-synth_Ic"/>
</dbReference>
<evidence type="ECO:0000256" key="5">
    <source>
        <dbReference type="ARBA" id="ARBA00022917"/>
    </source>
</evidence>
<reference evidence="10" key="2">
    <citation type="submission" date="2015-06" db="UniProtKB">
        <authorList>
            <consortium name="EnsemblMetazoa"/>
        </authorList>
    </citation>
    <scope>IDENTIFICATION</scope>
</reference>
<dbReference type="Proteomes" id="UP000015104">
    <property type="component" value="Unassembled WGS sequence"/>
</dbReference>
<dbReference type="InterPro" id="IPR024088">
    <property type="entry name" value="Tyr-tRNA-ligase_bac-type"/>
</dbReference>
<dbReference type="InterPro" id="IPR014729">
    <property type="entry name" value="Rossmann-like_a/b/a_fold"/>
</dbReference>
<dbReference type="GO" id="GO:0005829">
    <property type="term" value="C:cytosol"/>
    <property type="evidence" value="ECO:0007669"/>
    <property type="project" value="TreeGrafter"/>
</dbReference>
<name>T1KE35_TETUR</name>
<keyword evidence="3 9" id="KW-0547">Nucleotide-binding</keyword>
<dbReference type="eggNOG" id="KOG2623">
    <property type="taxonomic scope" value="Eukaryota"/>
</dbReference>
<gene>
    <name evidence="10" type="primary">107363030</name>
</gene>
<dbReference type="EMBL" id="CAEY01002033">
    <property type="status" value="NOT_ANNOTATED_CDS"/>
    <property type="molecule type" value="Genomic_DNA"/>
</dbReference>
<sequence length="454" mass="52016">MNSISQIRHLLRSSSIHQTSSRTLFNVLEERRLLEGYLPQNKKLQMIEALKKKQTFYTGFDPTGPSLHIGHLLVIMPLLHALRNGHRIICLIGGETARIGDPTGRLKPRESLDRETIEANASRISSTLVSIFVNHLKYFWKPKFSEPIHEPIILNNSNWYSDDKFSDIIAECGPAINVRNLFRKSRVEEHSENYSYAQLSYAVMQAYDWLKLFDRHNCCFQVGGNDQTPNIEAGFSLIRNLRNQEVYGFFVPLLLDKEGKKMGKTEGKSLFLERFTNSPYSLYKAILKLPHNQIERFLRYFTFYNNQEIESIIQKDLKKQTLHAHEKLADSLVLLIHGESGLNQAKNASKALLKGETEALGKLTEDDLIEVFGSKSFIYHELVPNGTSLLNIIMKTNCFENEDLATVMINKGGVLVNGRKILDTDHLICDNDVFPNNLTFIKIGTNRAYLIRWL</sequence>
<dbReference type="NCBIfam" id="TIGR00234">
    <property type="entry name" value="tyrS"/>
    <property type="match status" value="1"/>
</dbReference>
<dbReference type="SUPFAM" id="SSF52374">
    <property type="entry name" value="Nucleotidylyl transferase"/>
    <property type="match status" value="1"/>
</dbReference>
<dbReference type="HOGENOM" id="CLU_024003_0_3_1"/>
<accession>T1KE35</accession>
<protein>
    <recommendedName>
        <fullName evidence="1 9">Tyrosine--tRNA ligase</fullName>
        <ecNumber evidence="1 9">6.1.1.1</ecNumber>
    </recommendedName>
    <alternativeName>
        <fullName evidence="7 9">Tyrosyl-tRNA synthetase</fullName>
    </alternativeName>
</protein>
<dbReference type="GO" id="GO:0003723">
    <property type="term" value="F:RNA binding"/>
    <property type="evidence" value="ECO:0007669"/>
    <property type="project" value="InterPro"/>
</dbReference>
<proteinExistence type="inferred from homology"/>
<dbReference type="Pfam" id="PF00579">
    <property type="entry name" value="tRNA-synt_1b"/>
    <property type="match status" value="1"/>
</dbReference>
<dbReference type="STRING" id="32264.T1KE35"/>
<dbReference type="AlphaFoldDB" id="T1KE35"/>
<evidence type="ECO:0000256" key="1">
    <source>
        <dbReference type="ARBA" id="ARBA00013160"/>
    </source>
</evidence>
<evidence type="ECO:0000256" key="9">
    <source>
        <dbReference type="RuleBase" id="RU361234"/>
    </source>
</evidence>
<evidence type="ECO:0000256" key="8">
    <source>
        <dbReference type="ARBA" id="ARBA00048248"/>
    </source>
</evidence>
<evidence type="ECO:0000256" key="3">
    <source>
        <dbReference type="ARBA" id="ARBA00022741"/>
    </source>
</evidence>
<keyword evidence="5 9" id="KW-0648">Protein biosynthesis</keyword>
<keyword evidence="4 9" id="KW-0067">ATP-binding</keyword>
<keyword evidence="11" id="KW-1185">Reference proteome</keyword>
<dbReference type="PANTHER" id="PTHR11766:SF0">
    <property type="entry name" value="TYROSINE--TRNA LIGASE, MITOCHONDRIAL"/>
    <property type="match status" value="1"/>
</dbReference>
<keyword evidence="6 9" id="KW-0030">Aminoacyl-tRNA synthetase</keyword>
<dbReference type="EC" id="6.1.1.1" evidence="1 9"/>
<evidence type="ECO:0000256" key="2">
    <source>
        <dbReference type="ARBA" id="ARBA00022598"/>
    </source>
</evidence>
<dbReference type="KEGG" id="tut:107363030"/>
<comment type="similarity">
    <text evidence="9">Belongs to the class-I aminoacyl-tRNA synthetase family.</text>
</comment>
<dbReference type="Gene3D" id="1.10.240.10">
    <property type="entry name" value="Tyrosyl-Transfer RNA Synthetase"/>
    <property type="match status" value="1"/>
</dbReference>
<dbReference type="PROSITE" id="PS00178">
    <property type="entry name" value="AA_TRNA_LIGASE_I"/>
    <property type="match status" value="1"/>
</dbReference>
<dbReference type="GO" id="GO:0005524">
    <property type="term" value="F:ATP binding"/>
    <property type="evidence" value="ECO:0007669"/>
    <property type="project" value="UniProtKB-KW"/>
</dbReference>
<organism evidence="10 11">
    <name type="scientific">Tetranychus urticae</name>
    <name type="common">Two-spotted spider mite</name>
    <dbReference type="NCBI Taxonomy" id="32264"/>
    <lineage>
        <taxon>Eukaryota</taxon>
        <taxon>Metazoa</taxon>
        <taxon>Ecdysozoa</taxon>
        <taxon>Arthropoda</taxon>
        <taxon>Chelicerata</taxon>
        <taxon>Arachnida</taxon>
        <taxon>Acari</taxon>
        <taxon>Acariformes</taxon>
        <taxon>Trombidiformes</taxon>
        <taxon>Prostigmata</taxon>
        <taxon>Eleutherengona</taxon>
        <taxon>Raphignathae</taxon>
        <taxon>Tetranychoidea</taxon>
        <taxon>Tetranychidae</taxon>
        <taxon>Tetranychus</taxon>
    </lineage>
</organism>
<evidence type="ECO:0000256" key="7">
    <source>
        <dbReference type="ARBA" id="ARBA00033323"/>
    </source>
</evidence>
<dbReference type="OrthoDB" id="337870at2759"/>